<dbReference type="GO" id="GO:0003677">
    <property type="term" value="F:DNA binding"/>
    <property type="evidence" value="ECO:0007669"/>
    <property type="project" value="UniProtKB-KW"/>
</dbReference>
<evidence type="ECO:0000256" key="3">
    <source>
        <dbReference type="ARBA" id="ARBA00022679"/>
    </source>
</evidence>
<dbReference type="Proteomes" id="UP000266272">
    <property type="component" value="Unassembled WGS sequence"/>
</dbReference>
<keyword evidence="19" id="KW-0175">Coiled coil</keyword>
<dbReference type="GO" id="GO:0003964">
    <property type="term" value="F:RNA-directed DNA polymerase activity"/>
    <property type="evidence" value="ECO:0007669"/>
    <property type="project" value="UniProtKB-KW"/>
</dbReference>
<evidence type="ECO:0000256" key="18">
    <source>
        <dbReference type="ARBA" id="ARBA00023268"/>
    </source>
</evidence>
<dbReference type="Pfam" id="PF00078">
    <property type="entry name" value="RVT_1"/>
    <property type="match status" value="1"/>
</dbReference>
<keyword evidence="9" id="KW-0378">Hydrolase</keyword>
<reference evidence="23 24" key="1">
    <citation type="journal article" date="2018" name="PLoS Pathog.">
        <title>Evolution of structural diversity of trichothecenes, a family of toxins produced by plant pathogenic and entomopathogenic fungi.</title>
        <authorList>
            <person name="Proctor R.H."/>
            <person name="McCormick S.P."/>
            <person name="Kim H.S."/>
            <person name="Cardoza R.E."/>
            <person name="Stanley A.M."/>
            <person name="Lindo L."/>
            <person name="Kelly A."/>
            <person name="Brown D.W."/>
            <person name="Lee T."/>
            <person name="Vaughan M.M."/>
            <person name="Alexander N.J."/>
            <person name="Busman M."/>
            <person name="Gutierrez S."/>
        </authorList>
    </citation>
    <scope>NUCLEOTIDE SEQUENCE [LARGE SCALE GENOMIC DNA]</scope>
    <source>
        <strain evidence="23 24">IBT 40837</strain>
    </source>
</reference>
<feature type="coiled-coil region" evidence="19">
    <location>
        <begin position="916"/>
        <end position="943"/>
    </location>
</feature>
<dbReference type="InterPro" id="IPR043502">
    <property type="entry name" value="DNA/RNA_pol_sf"/>
</dbReference>
<dbReference type="InterPro" id="IPR021109">
    <property type="entry name" value="Peptidase_aspartic_dom_sf"/>
</dbReference>
<keyword evidence="3" id="KW-0808">Transferase</keyword>
<dbReference type="Gene3D" id="3.30.70.270">
    <property type="match status" value="1"/>
</dbReference>
<dbReference type="GO" id="GO:0006508">
    <property type="term" value="P:proteolysis"/>
    <property type="evidence" value="ECO:0007669"/>
    <property type="project" value="UniProtKB-KW"/>
</dbReference>
<feature type="compositionally biased region" description="Basic residues" evidence="20">
    <location>
        <begin position="169"/>
        <end position="179"/>
    </location>
</feature>
<evidence type="ECO:0000256" key="4">
    <source>
        <dbReference type="ARBA" id="ARBA00022695"/>
    </source>
</evidence>
<dbReference type="Gene3D" id="3.30.420.10">
    <property type="entry name" value="Ribonuclease H-like superfamily/Ribonuclease H"/>
    <property type="match status" value="1"/>
</dbReference>
<keyword evidence="18" id="KW-0511">Multifunctional enzyme</keyword>
<dbReference type="GO" id="GO:0006310">
    <property type="term" value="P:DNA recombination"/>
    <property type="evidence" value="ECO:0007669"/>
    <property type="project" value="UniProtKB-KW"/>
</dbReference>
<comment type="caution">
    <text evidence="23">The sequence shown here is derived from an EMBL/GenBank/DDBJ whole genome shotgun (WGS) entry which is preliminary data.</text>
</comment>
<keyword evidence="16" id="KW-0496">Mitochondrion</keyword>
<dbReference type="PANTHER" id="PTHR37984">
    <property type="entry name" value="PROTEIN CBG26694"/>
    <property type="match status" value="1"/>
</dbReference>
<evidence type="ECO:0000259" key="21">
    <source>
        <dbReference type="PROSITE" id="PS50878"/>
    </source>
</evidence>
<dbReference type="InterPro" id="IPR056924">
    <property type="entry name" value="SH3_Tf2-1"/>
</dbReference>
<evidence type="ECO:0000256" key="12">
    <source>
        <dbReference type="ARBA" id="ARBA00022908"/>
    </source>
</evidence>
<proteinExistence type="predicted"/>
<dbReference type="InterPro" id="IPR041577">
    <property type="entry name" value="RT_RNaseH_2"/>
</dbReference>
<evidence type="ECO:0000256" key="6">
    <source>
        <dbReference type="ARBA" id="ARBA00022723"/>
    </source>
</evidence>
<dbReference type="Pfam" id="PF13975">
    <property type="entry name" value="gag-asp_proteas"/>
    <property type="match status" value="1"/>
</dbReference>
<evidence type="ECO:0000256" key="20">
    <source>
        <dbReference type="SAM" id="MobiDB-lite"/>
    </source>
</evidence>
<feature type="compositionally biased region" description="Basic and acidic residues" evidence="20">
    <location>
        <begin position="138"/>
        <end position="149"/>
    </location>
</feature>
<evidence type="ECO:0000256" key="14">
    <source>
        <dbReference type="ARBA" id="ARBA00022932"/>
    </source>
</evidence>
<evidence type="ECO:0000256" key="15">
    <source>
        <dbReference type="ARBA" id="ARBA00023125"/>
    </source>
</evidence>
<dbReference type="SUPFAM" id="SSF56672">
    <property type="entry name" value="DNA/RNA polymerases"/>
    <property type="match status" value="1"/>
</dbReference>
<dbReference type="GO" id="GO:0046872">
    <property type="term" value="F:metal ion binding"/>
    <property type="evidence" value="ECO:0007669"/>
    <property type="project" value="UniProtKB-KW"/>
</dbReference>
<dbReference type="GO" id="GO:0015074">
    <property type="term" value="P:DNA integration"/>
    <property type="evidence" value="ECO:0007669"/>
    <property type="project" value="UniProtKB-KW"/>
</dbReference>
<feature type="domain" description="Reverse transcriptase" evidence="21">
    <location>
        <begin position="278"/>
        <end position="477"/>
    </location>
</feature>
<dbReference type="PROSITE" id="PS50994">
    <property type="entry name" value="INTEGRASE"/>
    <property type="match status" value="1"/>
</dbReference>
<keyword evidence="11" id="KW-0694">RNA-binding</keyword>
<keyword evidence="8" id="KW-0255">Endonuclease</keyword>
<keyword evidence="12" id="KW-0229">DNA integration</keyword>
<keyword evidence="10" id="KW-0460">Magnesium</keyword>
<dbReference type="AlphaFoldDB" id="A0A395NN00"/>
<dbReference type="GO" id="GO:0005634">
    <property type="term" value="C:nucleus"/>
    <property type="evidence" value="ECO:0007669"/>
    <property type="project" value="UniProtKB-ARBA"/>
</dbReference>
<dbReference type="Pfam" id="PF17919">
    <property type="entry name" value="RT_RNaseH_2"/>
    <property type="match status" value="1"/>
</dbReference>
<evidence type="ECO:0000313" key="24">
    <source>
        <dbReference type="Proteomes" id="UP000266272"/>
    </source>
</evidence>
<keyword evidence="5" id="KW-0540">Nuclease</keyword>
<dbReference type="InterPro" id="IPR001584">
    <property type="entry name" value="Integrase_cat-core"/>
</dbReference>
<feature type="domain" description="Integrase catalytic" evidence="22">
    <location>
        <begin position="731"/>
        <end position="905"/>
    </location>
</feature>
<dbReference type="Pfam" id="PF00665">
    <property type="entry name" value="rve"/>
    <property type="match status" value="1"/>
</dbReference>
<dbReference type="SUPFAM" id="SSF50630">
    <property type="entry name" value="Acid proteases"/>
    <property type="match status" value="1"/>
</dbReference>
<dbReference type="InterPro" id="IPR043128">
    <property type="entry name" value="Rev_trsase/Diguanyl_cyclase"/>
</dbReference>
<name>A0A395NN00_TRIAR</name>
<keyword evidence="14" id="KW-0239">DNA-directed DNA polymerase</keyword>
<keyword evidence="17" id="KW-0233">DNA recombination</keyword>
<dbReference type="PANTHER" id="PTHR37984:SF5">
    <property type="entry name" value="PROTEIN NYNRIN-LIKE"/>
    <property type="match status" value="1"/>
</dbReference>
<dbReference type="InterPro" id="IPR012337">
    <property type="entry name" value="RNaseH-like_sf"/>
</dbReference>
<evidence type="ECO:0000259" key="22">
    <source>
        <dbReference type="PROSITE" id="PS50994"/>
    </source>
</evidence>
<dbReference type="Gene3D" id="1.10.340.70">
    <property type="match status" value="1"/>
</dbReference>
<protein>
    <submittedName>
        <fullName evidence="23">Reverse transcriptase domain</fullName>
    </submittedName>
</protein>
<dbReference type="Pfam" id="PF17921">
    <property type="entry name" value="Integrase_H2C2"/>
    <property type="match status" value="1"/>
</dbReference>
<dbReference type="Gene3D" id="3.10.10.10">
    <property type="entry name" value="HIV Type 1 Reverse Transcriptase, subunit A, domain 1"/>
    <property type="match status" value="1"/>
</dbReference>
<keyword evidence="24" id="KW-1185">Reference proteome</keyword>
<keyword evidence="7" id="KW-0064">Aspartyl protease</keyword>
<keyword evidence="13 23" id="KW-0695">RNA-directed DNA polymerase</keyword>
<dbReference type="OrthoDB" id="5152741at2759"/>
<dbReference type="CDD" id="cd01647">
    <property type="entry name" value="RT_LTR"/>
    <property type="match status" value="1"/>
</dbReference>
<dbReference type="GO" id="GO:0004519">
    <property type="term" value="F:endonuclease activity"/>
    <property type="evidence" value="ECO:0007669"/>
    <property type="project" value="UniProtKB-KW"/>
</dbReference>
<comment type="subcellular location">
    <subcellularLocation>
        <location evidence="1">Mitochondrion</location>
    </subcellularLocation>
</comment>
<dbReference type="GO" id="GO:0005739">
    <property type="term" value="C:mitochondrion"/>
    <property type="evidence" value="ECO:0007669"/>
    <property type="project" value="UniProtKB-SubCell"/>
</dbReference>
<dbReference type="EMBL" id="PXOA01000291">
    <property type="protein sequence ID" value="RFU77263.1"/>
    <property type="molecule type" value="Genomic_DNA"/>
</dbReference>
<dbReference type="GO" id="GO:0003887">
    <property type="term" value="F:DNA-directed DNA polymerase activity"/>
    <property type="evidence" value="ECO:0007669"/>
    <property type="project" value="UniProtKB-KW"/>
</dbReference>
<evidence type="ECO:0000256" key="1">
    <source>
        <dbReference type="ARBA" id="ARBA00004173"/>
    </source>
</evidence>
<evidence type="ECO:0000256" key="16">
    <source>
        <dbReference type="ARBA" id="ARBA00023128"/>
    </source>
</evidence>
<dbReference type="InterPro" id="IPR041588">
    <property type="entry name" value="Integrase_H2C2"/>
</dbReference>
<dbReference type="Pfam" id="PF24626">
    <property type="entry name" value="SH3_Tf2-1"/>
    <property type="match status" value="1"/>
</dbReference>
<evidence type="ECO:0000256" key="9">
    <source>
        <dbReference type="ARBA" id="ARBA00022801"/>
    </source>
</evidence>
<evidence type="ECO:0000256" key="19">
    <source>
        <dbReference type="SAM" id="Coils"/>
    </source>
</evidence>
<feature type="region of interest" description="Disordered" evidence="20">
    <location>
        <begin position="135"/>
        <end position="179"/>
    </location>
</feature>
<evidence type="ECO:0000256" key="8">
    <source>
        <dbReference type="ARBA" id="ARBA00022759"/>
    </source>
</evidence>
<accession>A0A395NN00</accession>
<feature type="region of interest" description="Disordered" evidence="20">
    <location>
        <begin position="1083"/>
        <end position="1106"/>
    </location>
</feature>
<evidence type="ECO:0000256" key="10">
    <source>
        <dbReference type="ARBA" id="ARBA00022842"/>
    </source>
</evidence>
<sequence length="1140" mass="133021">MALEQEEPYEYDSEEEEKFTTTRIILKVRFQNEDLTILIDSGSTGNYINHQTAERLQLPWKKKKKAYRLYHAEGKTFDYQEGWVTKRTDHLNLEIANRQTPVVCDIADIPKYDIILGMPWLGRYDPDTQWSKGQIHWRSNERTPEEKDTPGTVRPRTLLEPSEIPPQYHQRRDKSHSARIRKHVARIRRELAELNTSIEKAINWSKNNPEETRLAPIPRQYRKYKKLFKETLETGLPEHSEWDHEIVLKDGASPKFHKIYNLNETELKFLREWLDDQLKKGYIRVSTSSAGYPVMFVPKKNGKLRLVIDYRQLNEVTIKDRTPLPLITEIRDRLTKAQWFTALDLKGAYNLIRIKEGHEWKTAFRTRYGLFECLVMPFGLTNAPATFQRMINQVLREYIDQFVIVYLDDILIFSETLEEHEKHVHKDNPFKWEKEEREAFQQLKDAITSAPVLTMFDPTKQVEIETDASKYAIGGQLGQRDEEGRLHPIAFFSKKLSGPALRYSVYDQEFLGITEAFKEWRHYCIGSMHKVKVFTDHKNIAYFTTTQRLSGRQIRNFELLADFDYEIIHCKGSENGRADALSRKPELFQEVPEHFAQALQVNANGNLEQRRIDMMFRVEENNLMIDEIKEHVKNWTPQQFPAEITMDEGCPMLGNKIWVPDELHKEVVKEVHEHPLHGHKGITKTTQQVYQYYTFKGLKKTVANVVASCQTCGKTKDSRHRPYGKLQPLPVPERPWESVTMDHITDLPLSKEPLTGVKYDSIFVVVDRLTKQAYFLPHKKSHNAEELSYTYRRMIAANHGLPKEIISDRGPTFASKFWQELMAKLGTNHKLSTAYHPQTDGQTERTNQIIEHYLRAYINREMDDWVEKLPTAQLCYNCTKSESTGLTPFFANYGFTPEAYRPPRDGPNSEKARIQAELLKDLHEDMRTQLEFIRQRMKEHADKYRHGGPNLREGDMVYLLRHTRGHKMPNIRTDRPNDKLDYRKLGPFKIIDKIKEVNYRIELPDNMRIRYPVFHVSQLEKALVDEDTGEVIMDEIIVEDNEEEYEVESVLAIRQNPETQETEYLTETATLSAAETQATAAAAEEALAQHDAPQRQSAPSPRPSVALQSTHKELGNYIYDLEDKTHWEGGIVLRPNNGTG</sequence>
<evidence type="ECO:0000256" key="11">
    <source>
        <dbReference type="ARBA" id="ARBA00022884"/>
    </source>
</evidence>
<evidence type="ECO:0000256" key="5">
    <source>
        <dbReference type="ARBA" id="ARBA00022722"/>
    </source>
</evidence>
<evidence type="ECO:0000256" key="7">
    <source>
        <dbReference type="ARBA" id="ARBA00022750"/>
    </source>
</evidence>
<dbReference type="PROSITE" id="PS50878">
    <property type="entry name" value="RT_POL"/>
    <property type="match status" value="1"/>
</dbReference>
<keyword evidence="2" id="KW-0645">Protease</keyword>
<dbReference type="GO" id="GO:0004190">
    <property type="term" value="F:aspartic-type endopeptidase activity"/>
    <property type="evidence" value="ECO:0007669"/>
    <property type="project" value="UniProtKB-KW"/>
</dbReference>
<dbReference type="InterPro" id="IPR036397">
    <property type="entry name" value="RNaseH_sf"/>
</dbReference>
<dbReference type="SUPFAM" id="SSF53098">
    <property type="entry name" value="Ribonuclease H-like"/>
    <property type="match status" value="1"/>
</dbReference>
<evidence type="ECO:0000313" key="23">
    <source>
        <dbReference type="EMBL" id="RFU77263.1"/>
    </source>
</evidence>
<evidence type="ECO:0000256" key="2">
    <source>
        <dbReference type="ARBA" id="ARBA00022670"/>
    </source>
</evidence>
<dbReference type="InterPro" id="IPR050951">
    <property type="entry name" value="Retrovirus_Pol_polyprotein"/>
</dbReference>
<gene>
    <name evidence="23" type="ORF">TARUN_4971</name>
</gene>
<keyword evidence="6" id="KW-0479">Metal-binding</keyword>
<keyword evidence="4" id="KW-0548">Nucleotidyltransferase</keyword>
<dbReference type="CDD" id="cd00303">
    <property type="entry name" value="retropepsin_like"/>
    <property type="match status" value="1"/>
</dbReference>
<dbReference type="CDD" id="cd09274">
    <property type="entry name" value="RNase_HI_RT_Ty3"/>
    <property type="match status" value="1"/>
</dbReference>
<evidence type="ECO:0000256" key="17">
    <source>
        <dbReference type="ARBA" id="ARBA00023172"/>
    </source>
</evidence>
<organism evidence="23 24">
    <name type="scientific">Trichoderma arundinaceum</name>
    <dbReference type="NCBI Taxonomy" id="490622"/>
    <lineage>
        <taxon>Eukaryota</taxon>
        <taxon>Fungi</taxon>
        <taxon>Dikarya</taxon>
        <taxon>Ascomycota</taxon>
        <taxon>Pezizomycotina</taxon>
        <taxon>Sordariomycetes</taxon>
        <taxon>Hypocreomycetidae</taxon>
        <taxon>Hypocreales</taxon>
        <taxon>Hypocreaceae</taxon>
        <taxon>Trichoderma</taxon>
    </lineage>
</organism>
<evidence type="ECO:0000256" key="13">
    <source>
        <dbReference type="ARBA" id="ARBA00022918"/>
    </source>
</evidence>
<dbReference type="STRING" id="490622.A0A395NN00"/>
<dbReference type="Gene3D" id="2.40.70.10">
    <property type="entry name" value="Acid Proteases"/>
    <property type="match status" value="1"/>
</dbReference>
<dbReference type="InterPro" id="IPR000477">
    <property type="entry name" value="RT_dom"/>
</dbReference>
<dbReference type="GO" id="GO:0003723">
    <property type="term" value="F:RNA binding"/>
    <property type="evidence" value="ECO:0007669"/>
    <property type="project" value="UniProtKB-KW"/>
</dbReference>
<keyword evidence="15" id="KW-0238">DNA-binding</keyword>